<organism evidence="2 3">
    <name type="scientific">Tanacetum coccineum</name>
    <dbReference type="NCBI Taxonomy" id="301880"/>
    <lineage>
        <taxon>Eukaryota</taxon>
        <taxon>Viridiplantae</taxon>
        <taxon>Streptophyta</taxon>
        <taxon>Embryophyta</taxon>
        <taxon>Tracheophyta</taxon>
        <taxon>Spermatophyta</taxon>
        <taxon>Magnoliopsida</taxon>
        <taxon>eudicotyledons</taxon>
        <taxon>Gunneridae</taxon>
        <taxon>Pentapetalae</taxon>
        <taxon>asterids</taxon>
        <taxon>campanulids</taxon>
        <taxon>Asterales</taxon>
        <taxon>Asteraceae</taxon>
        <taxon>Asteroideae</taxon>
        <taxon>Anthemideae</taxon>
        <taxon>Anthemidinae</taxon>
        <taxon>Tanacetum</taxon>
    </lineage>
</organism>
<evidence type="ECO:0000313" key="3">
    <source>
        <dbReference type="Proteomes" id="UP001151760"/>
    </source>
</evidence>
<name>A0ABQ5E4D5_9ASTR</name>
<evidence type="ECO:0000313" key="2">
    <source>
        <dbReference type="EMBL" id="GJT45309.1"/>
    </source>
</evidence>
<comment type="caution">
    <text evidence="2">The sequence shown here is derived from an EMBL/GenBank/DDBJ whole genome shotgun (WGS) entry which is preliminary data.</text>
</comment>
<feature type="compositionally biased region" description="Acidic residues" evidence="1">
    <location>
        <begin position="1"/>
        <end position="11"/>
    </location>
</feature>
<feature type="compositionally biased region" description="Basic and acidic residues" evidence="1">
    <location>
        <begin position="12"/>
        <end position="22"/>
    </location>
</feature>
<feature type="non-terminal residue" evidence="2">
    <location>
        <position position="1"/>
    </location>
</feature>
<proteinExistence type="predicted"/>
<protein>
    <submittedName>
        <fullName evidence="2">Uncharacterized protein</fullName>
    </submittedName>
</protein>
<reference evidence="2" key="2">
    <citation type="submission" date="2022-01" db="EMBL/GenBank/DDBJ databases">
        <authorList>
            <person name="Yamashiro T."/>
            <person name="Shiraishi A."/>
            <person name="Satake H."/>
            <person name="Nakayama K."/>
        </authorList>
    </citation>
    <scope>NUCLEOTIDE SEQUENCE</scope>
</reference>
<keyword evidence="3" id="KW-1185">Reference proteome</keyword>
<dbReference type="EMBL" id="BQNB010015890">
    <property type="protein sequence ID" value="GJT45309.1"/>
    <property type="molecule type" value="Genomic_DNA"/>
</dbReference>
<evidence type="ECO:0000256" key="1">
    <source>
        <dbReference type="SAM" id="MobiDB-lite"/>
    </source>
</evidence>
<sequence length="126" mass="14186">SDDEASLGDQEDASKQERKIHDIDADEDITLENVHDEDIVDEVTLAQALAALKSTKVQEKGDVIKELSVPVSAASTKDMDMISMEVIRRYHSTAESSDIAVSTATYVRYRTKELFGFRMRYDLNRT</sequence>
<gene>
    <name evidence="2" type="ORF">Tco_0954024</name>
</gene>
<dbReference type="Proteomes" id="UP001151760">
    <property type="component" value="Unassembled WGS sequence"/>
</dbReference>
<accession>A0ABQ5E4D5</accession>
<feature type="region of interest" description="Disordered" evidence="1">
    <location>
        <begin position="1"/>
        <end position="22"/>
    </location>
</feature>
<reference evidence="2" key="1">
    <citation type="journal article" date="2022" name="Int. J. Mol. Sci.">
        <title>Draft Genome of Tanacetum Coccineum: Genomic Comparison of Closely Related Tanacetum-Family Plants.</title>
        <authorList>
            <person name="Yamashiro T."/>
            <person name="Shiraishi A."/>
            <person name="Nakayama K."/>
            <person name="Satake H."/>
        </authorList>
    </citation>
    <scope>NUCLEOTIDE SEQUENCE</scope>
</reference>